<evidence type="ECO:0000313" key="1">
    <source>
        <dbReference type="EnsemblMetazoa" id="GBRI015610-PA"/>
    </source>
</evidence>
<dbReference type="Proteomes" id="UP000091820">
    <property type="component" value="Unassembled WGS sequence"/>
</dbReference>
<keyword evidence="2" id="KW-1185">Reference proteome</keyword>
<protein>
    <submittedName>
        <fullName evidence="1">Uncharacterized protein</fullName>
    </submittedName>
</protein>
<proteinExistence type="predicted"/>
<dbReference type="VEuPathDB" id="VectorBase:GBRI015610"/>
<evidence type="ECO:0000313" key="2">
    <source>
        <dbReference type="Proteomes" id="UP000091820"/>
    </source>
</evidence>
<reference evidence="2" key="1">
    <citation type="submission" date="2014-03" db="EMBL/GenBank/DDBJ databases">
        <authorList>
            <person name="Aksoy S."/>
            <person name="Warren W."/>
            <person name="Wilson R.K."/>
        </authorList>
    </citation>
    <scope>NUCLEOTIDE SEQUENCE [LARGE SCALE GENOMIC DNA]</scope>
    <source>
        <strain evidence="2">IAEA</strain>
    </source>
</reference>
<sequence>MDPIYFRNSELDNVCDLKTKNSVYITTQTLAYGDMIDVKLVRNEDCKNIEAVEANNGMSSLDTNENVLLSNSNNELVNNSIHDSDNREDAFIIHSTTLNNNTCSLNSEQFRSQDCRHYRRRYDESTNFAFMLSNQENK</sequence>
<organism evidence="1 2">
    <name type="scientific">Glossina brevipalpis</name>
    <dbReference type="NCBI Taxonomy" id="37001"/>
    <lineage>
        <taxon>Eukaryota</taxon>
        <taxon>Metazoa</taxon>
        <taxon>Ecdysozoa</taxon>
        <taxon>Arthropoda</taxon>
        <taxon>Hexapoda</taxon>
        <taxon>Insecta</taxon>
        <taxon>Pterygota</taxon>
        <taxon>Neoptera</taxon>
        <taxon>Endopterygota</taxon>
        <taxon>Diptera</taxon>
        <taxon>Brachycera</taxon>
        <taxon>Muscomorpha</taxon>
        <taxon>Hippoboscoidea</taxon>
        <taxon>Glossinidae</taxon>
        <taxon>Glossina</taxon>
    </lineage>
</organism>
<reference evidence="1" key="2">
    <citation type="submission" date="2020-05" db="UniProtKB">
        <authorList>
            <consortium name="EnsemblMetazoa"/>
        </authorList>
    </citation>
    <scope>IDENTIFICATION</scope>
    <source>
        <strain evidence="1">IAEA</strain>
    </source>
</reference>
<dbReference type="EnsemblMetazoa" id="GBRI015610-RA">
    <property type="protein sequence ID" value="GBRI015610-PA"/>
    <property type="gene ID" value="GBRI015610"/>
</dbReference>
<dbReference type="STRING" id="37001.A0A1A9WDH1"/>
<dbReference type="AlphaFoldDB" id="A0A1A9WDH1"/>
<name>A0A1A9WDH1_9MUSC</name>
<accession>A0A1A9WDH1</accession>